<evidence type="ECO:0000313" key="2">
    <source>
        <dbReference type="Proteomes" id="UP001420932"/>
    </source>
</evidence>
<evidence type="ECO:0000313" key="1">
    <source>
        <dbReference type="EMBL" id="KAK9162413.1"/>
    </source>
</evidence>
<accession>A0AAP0Q040</accession>
<dbReference type="AlphaFoldDB" id="A0AAP0Q040"/>
<keyword evidence="2" id="KW-1185">Reference proteome</keyword>
<protein>
    <submittedName>
        <fullName evidence="1">Uncharacterized protein</fullName>
    </submittedName>
</protein>
<gene>
    <name evidence="1" type="ORF">Syun_003315</name>
</gene>
<comment type="caution">
    <text evidence="1">The sequence shown here is derived from an EMBL/GenBank/DDBJ whole genome shotgun (WGS) entry which is preliminary data.</text>
</comment>
<organism evidence="1 2">
    <name type="scientific">Stephania yunnanensis</name>
    <dbReference type="NCBI Taxonomy" id="152371"/>
    <lineage>
        <taxon>Eukaryota</taxon>
        <taxon>Viridiplantae</taxon>
        <taxon>Streptophyta</taxon>
        <taxon>Embryophyta</taxon>
        <taxon>Tracheophyta</taxon>
        <taxon>Spermatophyta</taxon>
        <taxon>Magnoliopsida</taxon>
        <taxon>Ranunculales</taxon>
        <taxon>Menispermaceae</taxon>
        <taxon>Menispermoideae</taxon>
        <taxon>Cissampelideae</taxon>
        <taxon>Stephania</taxon>
    </lineage>
</organism>
<sequence>MIVEWRVWFWSFDHIEHIATMRAQATPSSFTATTLANKVMCVFTVHNPPETSLVQAGPIVAKEAQVQVELVLRTSDTLLEDTLNTPIDMGASVTAEARQTRTANATEYIIKPTGRRGRSLVAYYGGVDGEQSVPKEYRLSDHLTEDQGLVQRKVTLVLYNSQHHQILKHQYHQRTDDRGSGQRRVKVSVKCTDRDKGLVMHRIKDMDMFHLDRDFNVSETDDVFIAWRLRRSSTRHGRAQLVAEEPSCHGGAHLVVAGAQPYRVRWGYGLGRVWPWASTAMPHPMIESAGVAATLRPRPCGTRIRWS</sequence>
<proteinExistence type="predicted"/>
<name>A0AAP0Q040_9MAGN</name>
<dbReference type="EMBL" id="JBBNAF010000002">
    <property type="protein sequence ID" value="KAK9162413.1"/>
    <property type="molecule type" value="Genomic_DNA"/>
</dbReference>
<reference evidence="1 2" key="1">
    <citation type="submission" date="2024-01" db="EMBL/GenBank/DDBJ databases">
        <title>Genome assemblies of Stephania.</title>
        <authorList>
            <person name="Yang L."/>
        </authorList>
    </citation>
    <scope>NUCLEOTIDE SEQUENCE [LARGE SCALE GENOMIC DNA]</scope>
    <source>
        <strain evidence="1">YNDBR</strain>
        <tissue evidence="1">Leaf</tissue>
    </source>
</reference>
<dbReference type="Proteomes" id="UP001420932">
    <property type="component" value="Unassembled WGS sequence"/>
</dbReference>